<dbReference type="PANTHER" id="PTHR36974">
    <property type="entry name" value="MEMBRANE PROTEIN-RELATED"/>
    <property type="match status" value="1"/>
</dbReference>
<gene>
    <name evidence="2" type="ORF">BIV23_08450</name>
</gene>
<feature type="transmembrane region" description="Helical" evidence="1">
    <location>
        <begin position="105"/>
        <end position="122"/>
    </location>
</feature>
<reference evidence="2 3" key="1">
    <citation type="submission" date="2016-10" db="EMBL/GenBank/DDBJ databases">
        <title>Genome sequence of Streptomyces sp. MUSC 1.</title>
        <authorList>
            <person name="Lee L.-H."/>
            <person name="Ser H.-L."/>
            <person name="Law J.W.-F."/>
        </authorList>
    </citation>
    <scope>NUCLEOTIDE SEQUENCE [LARGE SCALE GENOMIC DNA]</scope>
    <source>
        <strain evidence="2 3">MUSC 1</strain>
    </source>
</reference>
<keyword evidence="3" id="KW-1185">Reference proteome</keyword>
<evidence type="ECO:0000313" key="3">
    <source>
        <dbReference type="Proteomes" id="UP000179642"/>
    </source>
</evidence>
<dbReference type="RefSeq" id="WP_071380129.1">
    <property type="nucleotide sequence ID" value="NZ_MLYO01000015.1"/>
</dbReference>
<dbReference type="EMBL" id="MLYO01000015">
    <property type="protein sequence ID" value="OIK06399.1"/>
    <property type="molecule type" value="Genomic_DNA"/>
</dbReference>
<dbReference type="OrthoDB" id="5192901at2"/>
<feature type="transmembrane region" description="Helical" evidence="1">
    <location>
        <begin position="64"/>
        <end position="84"/>
    </location>
</feature>
<accession>A0A1S2QJQ5</accession>
<sequence>MHAIAAIGLAVFMAVTGVMHFLAPEYFRTLVPAWLGRERLLVAVTGVVEVVVGALVLVAGSRPVGGWMAAFLITCYQVSHVDAVRHARPDRTRLLERPAGAAARLVVNVLYVVWAIAVARSAA</sequence>
<keyword evidence="1" id="KW-1133">Transmembrane helix</keyword>
<keyword evidence="1" id="KW-0812">Transmembrane</keyword>
<dbReference type="PANTHER" id="PTHR36974:SF1">
    <property type="entry name" value="DOXX FAMILY MEMBRANE PROTEIN"/>
    <property type="match status" value="1"/>
</dbReference>
<protein>
    <recommendedName>
        <fullName evidence="4">DoxX family protein</fullName>
    </recommendedName>
</protein>
<keyword evidence="1" id="KW-0472">Membrane</keyword>
<evidence type="ECO:0000313" key="2">
    <source>
        <dbReference type="EMBL" id="OIK06399.1"/>
    </source>
</evidence>
<dbReference type="Proteomes" id="UP000179642">
    <property type="component" value="Unassembled WGS sequence"/>
</dbReference>
<evidence type="ECO:0008006" key="4">
    <source>
        <dbReference type="Google" id="ProtNLM"/>
    </source>
</evidence>
<evidence type="ECO:0000256" key="1">
    <source>
        <dbReference type="SAM" id="Phobius"/>
    </source>
</evidence>
<name>A0A1S2QJQ5_9ACTN</name>
<feature type="transmembrane region" description="Helical" evidence="1">
    <location>
        <begin position="39"/>
        <end position="58"/>
    </location>
</feature>
<organism evidence="2 3">
    <name type="scientific">Streptomyces monashensis</name>
    <dbReference type="NCBI Taxonomy" id="1678012"/>
    <lineage>
        <taxon>Bacteria</taxon>
        <taxon>Bacillati</taxon>
        <taxon>Actinomycetota</taxon>
        <taxon>Actinomycetes</taxon>
        <taxon>Kitasatosporales</taxon>
        <taxon>Streptomycetaceae</taxon>
        <taxon>Streptomyces</taxon>
    </lineage>
</organism>
<feature type="transmembrane region" description="Helical" evidence="1">
    <location>
        <begin position="6"/>
        <end position="27"/>
    </location>
</feature>
<proteinExistence type="predicted"/>
<comment type="caution">
    <text evidence="2">The sequence shown here is derived from an EMBL/GenBank/DDBJ whole genome shotgun (WGS) entry which is preliminary data.</text>
</comment>
<dbReference type="AlphaFoldDB" id="A0A1S2QJQ5"/>